<dbReference type="AlphaFoldDB" id="A0A0G4G6X2"/>
<dbReference type="VEuPathDB" id="CryptoDB:Cvel_20541"/>
<sequence length="750" mass="87746">MRETANLSVSCPDGTKKRERRKTKRPPAPPFSLCLSSLSSALLVTWLSLSNLFTVARAFLHPQPPLPRSISSFKQRPIPNFQSFFLPTPPFAHTALLGSPSEEDQKHYDYYSTDLSQPKSNKEFLDRLLSPKQKALLAELRQVADVEGNDSAQARTLGKQIMEETSHVPRHLKDIWNTQFRLLDIAAMQEDGELNSKQFEEAVQEMREVELVRVVNSLDLEAREIIEGWDKLGYDERRELRWKYLDFMELSVRAFQIREGEQFVQEFGCRPVQLDVIPLIRPEPEEGRKEDEILDWLREYRKWVLKRRPVLRTLWRRWGRQVKDEKEEFQREFPLSLVKEGNRSAADEMRDGDLALQREQIQRRDAAMDLMNFPFKKDEDLTVPQEAVPAGPDVIIMDFDGLFFDSQKEFCEATWRAAAILWPDWFSERFGDGDGGMPWWISSRVRWSRFISEFGYEGVFALRWLSEEIMAVEKKLGTTIEERGGAPFPWRVDFLKSHWRRRSFREELRQKYGTSTFDAMNAFEQAKEEMQRDRGRARQRGIAEEEDDDWEAKLVPTPFEVVEYLTKVFRKDVHLITSRSLAETIQILNRGELQVRKKDPRPPYRPGKPNRKGPPNLSVEFPDGKIRIYRARSFSDKVDIIDFVTRKFRRKPNVPVHVFDDRIEPLVAMANDRRDTLRNARLNFVLWGNSDPSQKELALDHPRIRGVTSADFLNICVSAQDDAGRRIQTGYQFDRKEGIRLTDQKRMGTT</sequence>
<evidence type="ECO:0000256" key="1">
    <source>
        <dbReference type="SAM" id="MobiDB-lite"/>
    </source>
</evidence>
<evidence type="ECO:0000313" key="2">
    <source>
        <dbReference type="EMBL" id="CEM24365.1"/>
    </source>
</evidence>
<accession>A0A0G4G6X2</accession>
<proteinExistence type="predicted"/>
<gene>
    <name evidence="2" type="ORF">Cvel_20541</name>
</gene>
<feature type="region of interest" description="Disordered" evidence="1">
    <location>
        <begin position="593"/>
        <end position="619"/>
    </location>
</feature>
<dbReference type="EMBL" id="CDMZ01000941">
    <property type="protein sequence ID" value="CEM24365.1"/>
    <property type="molecule type" value="Genomic_DNA"/>
</dbReference>
<protein>
    <submittedName>
        <fullName evidence="2">Uncharacterized protein</fullName>
    </submittedName>
</protein>
<feature type="compositionally biased region" description="Basic and acidic residues" evidence="1">
    <location>
        <begin position="593"/>
        <end position="602"/>
    </location>
</feature>
<organism evidence="2">
    <name type="scientific">Chromera velia CCMP2878</name>
    <dbReference type="NCBI Taxonomy" id="1169474"/>
    <lineage>
        <taxon>Eukaryota</taxon>
        <taxon>Sar</taxon>
        <taxon>Alveolata</taxon>
        <taxon>Colpodellida</taxon>
        <taxon>Chromeraceae</taxon>
        <taxon>Chromera</taxon>
    </lineage>
</organism>
<feature type="region of interest" description="Disordered" evidence="1">
    <location>
        <begin position="1"/>
        <end position="27"/>
    </location>
</feature>
<name>A0A0G4G6X2_9ALVE</name>
<reference evidence="2" key="1">
    <citation type="submission" date="2014-11" db="EMBL/GenBank/DDBJ databases">
        <authorList>
            <person name="Otto D Thomas"/>
            <person name="Naeem Raeece"/>
        </authorList>
    </citation>
    <scope>NUCLEOTIDE SEQUENCE</scope>
</reference>